<feature type="signal peptide" evidence="1">
    <location>
        <begin position="1"/>
        <end position="28"/>
    </location>
</feature>
<proteinExistence type="predicted"/>
<sequence length="117" mass="13311">MKIRKISLAIASAVIMAGSTFAIAPAHAARTPQEFGREAQRNFSKYWNEGVQICVDEYGEDQRSLCEYFTAVDLNYLIHLQDGFNPDRAEYFKKLSDEAARKLYVSKYGDDKSTPFD</sequence>
<name>A0AB38VVH5_9CORY</name>
<dbReference type="Proteomes" id="UP000271380">
    <property type="component" value="Chromosome"/>
</dbReference>
<keyword evidence="1" id="KW-0732">Signal</keyword>
<organism evidence="2 3">
    <name type="scientific">Corynebacterium kutscheri</name>
    <dbReference type="NCBI Taxonomy" id="35755"/>
    <lineage>
        <taxon>Bacteria</taxon>
        <taxon>Bacillati</taxon>
        <taxon>Actinomycetota</taxon>
        <taxon>Actinomycetes</taxon>
        <taxon>Mycobacteriales</taxon>
        <taxon>Corynebacteriaceae</taxon>
        <taxon>Corynebacterium</taxon>
    </lineage>
</organism>
<dbReference type="AlphaFoldDB" id="A0AB38VVH5"/>
<evidence type="ECO:0000313" key="3">
    <source>
        <dbReference type="Proteomes" id="UP000271380"/>
    </source>
</evidence>
<accession>A0AB38VVH5</accession>
<evidence type="ECO:0000256" key="1">
    <source>
        <dbReference type="SAM" id="SignalP"/>
    </source>
</evidence>
<protein>
    <submittedName>
        <fullName evidence="2">Uncharacterized protein</fullName>
    </submittedName>
</protein>
<dbReference type="EMBL" id="LR134377">
    <property type="protein sequence ID" value="VEH08939.1"/>
    <property type="molecule type" value="Genomic_DNA"/>
</dbReference>
<feature type="chain" id="PRO_5044233735" evidence="1">
    <location>
        <begin position="29"/>
        <end position="117"/>
    </location>
</feature>
<dbReference type="RefSeq" id="WP_126317033.1">
    <property type="nucleotide sequence ID" value="NZ_JBHOLU010000001.1"/>
</dbReference>
<gene>
    <name evidence="2" type="ORF">NCTC949_02065</name>
</gene>
<reference evidence="2 3" key="1">
    <citation type="submission" date="2018-12" db="EMBL/GenBank/DDBJ databases">
        <authorList>
            <consortium name="Pathogen Informatics"/>
        </authorList>
    </citation>
    <scope>NUCLEOTIDE SEQUENCE [LARGE SCALE GENOMIC DNA]</scope>
    <source>
        <strain evidence="2 3">NCTC949</strain>
    </source>
</reference>
<evidence type="ECO:0000313" key="2">
    <source>
        <dbReference type="EMBL" id="VEH08939.1"/>
    </source>
</evidence>